<dbReference type="InterPro" id="IPR001845">
    <property type="entry name" value="HTH_ArsR_DNA-bd_dom"/>
</dbReference>
<proteinExistence type="predicted"/>
<dbReference type="PROSITE" id="PS50987">
    <property type="entry name" value="HTH_ARSR_2"/>
    <property type="match status" value="1"/>
</dbReference>
<dbReference type="CDD" id="cd00090">
    <property type="entry name" value="HTH_ARSR"/>
    <property type="match status" value="1"/>
</dbReference>
<evidence type="ECO:0000256" key="2">
    <source>
        <dbReference type="ARBA" id="ARBA00023125"/>
    </source>
</evidence>
<dbReference type="PRINTS" id="PR00778">
    <property type="entry name" value="HTHARSR"/>
</dbReference>
<keyword evidence="1" id="KW-0805">Transcription regulation</keyword>
<feature type="domain" description="HTH arsR-type" evidence="4">
    <location>
        <begin position="1"/>
        <end position="85"/>
    </location>
</feature>
<dbReference type="GO" id="GO:0003700">
    <property type="term" value="F:DNA-binding transcription factor activity"/>
    <property type="evidence" value="ECO:0007669"/>
    <property type="project" value="InterPro"/>
</dbReference>
<evidence type="ECO:0000313" key="6">
    <source>
        <dbReference type="Proteomes" id="UP000178444"/>
    </source>
</evidence>
<protein>
    <recommendedName>
        <fullName evidence="4">HTH arsR-type domain-containing protein</fullName>
    </recommendedName>
</protein>
<dbReference type="GO" id="GO:0003677">
    <property type="term" value="F:DNA binding"/>
    <property type="evidence" value="ECO:0007669"/>
    <property type="project" value="UniProtKB-KW"/>
</dbReference>
<evidence type="ECO:0000313" key="5">
    <source>
        <dbReference type="EMBL" id="OGN27335.1"/>
    </source>
</evidence>
<dbReference type="AlphaFoldDB" id="A0A1F8GPJ0"/>
<dbReference type="InterPro" id="IPR051081">
    <property type="entry name" value="HTH_MetalResp_TranReg"/>
</dbReference>
<evidence type="ECO:0000256" key="1">
    <source>
        <dbReference type="ARBA" id="ARBA00023015"/>
    </source>
</evidence>
<dbReference type="InterPro" id="IPR011991">
    <property type="entry name" value="ArsR-like_HTH"/>
</dbReference>
<dbReference type="SUPFAM" id="SSF46785">
    <property type="entry name" value="Winged helix' DNA-binding domain"/>
    <property type="match status" value="1"/>
</dbReference>
<dbReference type="Proteomes" id="UP000178444">
    <property type="component" value="Unassembled WGS sequence"/>
</dbReference>
<comment type="caution">
    <text evidence="5">The sequence shown here is derived from an EMBL/GenBank/DDBJ whole genome shotgun (WGS) entry which is preliminary data.</text>
</comment>
<dbReference type="EMBL" id="MGKO01000012">
    <property type="protein sequence ID" value="OGN27335.1"/>
    <property type="molecule type" value="Genomic_DNA"/>
</dbReference>
<gene>
    <name evidence="5" type="ORF">A2941_01815</name>
</gene>
<evidence type="ECO:0000259" key="4">
    <source>
        <dbReference type="PROSITE" id="PS50987"/>
    </source>
</evidence>
<dbReference type="InterPro" id="IPR036388">
    <property type="entry name" value="WH-like_DNA-bd_sf"/>
</dbReference>
<dbReference type="SMART" id="SM00418">
    <property type="entry name" value="HTH_ARSR"/>
    <property type="match status" value="1"/>
</dbReference>
<reference evidence="5 6" key="1">
    <citation type="journal article" date="2016" name="Nat. Commun.">
        <title>Thousands of microbial genomes shed light on interconnected biogeochemical processes in an aquifer system.</title>
        <authorList>
            <person name="Anantharaman K."/>
            <person name="Brown C.T."/>
            <person name="Hug L.A."/>
            <person name="Sharon I."/>
            <person name="Castelle C.J."/>
            <person name="Probst A.J."/>
            <person name="Thomas B.C."/>
            <person name="Singh A."/>
            <person name="Wilkins M.J."/>
            <person name="Karaoz U."/>
            <person name="Brodie E.L."/>
            <person name="Williams K.H."/>
            <person name="Hubbard S.S."/>
            <person name="Banfield J.F."/>
        </authorList>
    </citation>
    <scope>NUCLEOTIDE SEQUENCE [LARGE SCALE GENOMIC DNA]</scope>
</reference>
<evidence type="ECO:0000256" key="3">
    <source>
        <dbReference type="ARBA" id="ARBA00023163"/>
    </source>
</evidence>
<dbReference type="Gene3D" id="1.10.10.10">
    <property type="entry name" value="Winged helix-like DNA-binding domain superfamily/Winged helix DNA-binding domain"/>
    <property type="match status" value="1"/>
</dbReference>
<keyword evidence="3" id="KW-0804">Transcription</keyword>
<accession>A0A1F8GPJ0</accession>
<dbReference type="PANTHER" id="PTHR33154:SF33">
    <property type="entry name" value="TRANSCRIPTIONAL REPRESSOR SDPR"/>
    <property type="match status" value="1"/>
</dbReference>
<organism evidence="5 6">
    <name type="scientific">Candidatus Yanofskybacteria bacterium RIFCSPLOWO2_01_FULL_49_17</name>
    <dbReference type="NCBI Taxonomy" id="1802700"/>
    <lineage>
        <taxon>Bacteria</taxon>
        <taxon>Candidatus Yanofskyibacteriota</taxon>
    </lineage>
</organism>
<dbReference type="InterPro" id="IPR036390">
    <property type="entry name" value="WH_DNA-bd_sf"/>
</dbReference>
<dbReference type="Pfam" id="PF01022">
    <property type="entry name" value="HTH_5"/>
    <property type="match status" value="1"/>
</dbReference>
<dbReference type="PANTHER" id="PTHR33154">
    <property type="entry name" value="TRANSCRIPTIONAL REGULATOR, ARSR FAMILY"/>
    <property type="match status" value="1"/>
</dbReference>
<sequence>MRELEKVLKALANKRRLEILRYINKREAAVADVADKIKLSVKATSKHLAILFSVGILEREQRHLQMFYVVGKNIPKSARRIISLL</sequence>
<keyword evidence="2" id="KW-0238">DNA-binding</keyword>
<name>A0A1F8GPJ0_9BACT</name>